<dbReference type="Proteomes" id="UP001274830">
    <property type="component" value="Unassembled WGS sequence"/>
</dbReference>
<name>A0AAE0WPH9_9PEZI</name>
<comment type="caution">
    <text evidence="2">The sequence shown here is derived from an EMBL/GenBank/DDBJ whole genome shotgun (WGS) entry which is preliminary data.</text>
</comment>
<gene>
    <name evidence="2" type="ORF">LTR78_004625</name>
</gene>
<evidence type="ECO:0000313" key="2">
    <source>
        <dbReference type="EMBL" id="KAK3675542.1"/>
    </source>
</evidence>
<evidence type="ECO:0000313" key="3">
    <source>
        <dbReference type="Proteomes" id="UP001274830"/>
    </source>
</evidence>
<evidence type="ECO:0000256" key="1">
    <source>
        <dbReference type="SAM" id="MobiDB-lite"/>
    </source>
</evidence>
<dbReference type="EMBL" id="JAUTXT010000014">
    <property type="protein sequence ID" value="KAK3675542.1"/>
    <property type="molecule type" value="Genomic_DNA"/>
</dbReference>
<sequence length="84" mass="9113">MAKLTIQDRSPEFESRVRGFLSALGRRPEREDVECAAILSDEGALEEWLSQFKKTFGRGSLGGGGAEVMEKGESGAPSQLLRKG</sequence>
<reference evidence="2" key="1">
    <citation type="submission" date="2023-07" db="EMBL/GenBank/DDBJ databases">
        <title>Black Yeasts Isolated from many extreme environments.</title>
        <authorList>
            <person name="Coleine C."/>
            <person name="Stajich J.E."/>
            <person name="Selbmann L."/>
        </authorList>
    </citation>
    <scope>NUCLEOTIDE SEQUENCE</scope>
    <source>
        <strain evidence="2">CCFEE 5485</strain>
    </source>
</reference>
<proteinExistence type="predicted"/>
<feature type="region of interest" description="Disordered" evidence="1">
    <location>
        <begin position="62"/>
        <end position="84"/>
    </location>
</feature>
<keyword evidence="3" id="KW-1185">Reference proteome</keyword>
<dbReference type="AlphaFoldDB" id="A0AAE0WPH9"/>
<accession>A0AAE0WPH9</accession>
<organism evidence="2 3">
    <name type="scientific">Recurvomyces mirabilis</name>
    <dbReference type="NCBI Taxonomy" id="574656"/>
    <lineage>
        <taxon>Eukaryota</taxon>
        <taxon>Fungi</taxon>
        <taxon>Dikarya</taxon>
        <taxon>Ascomycota</taxon>
        <taxon>Pezizomycotina</taxon>
        <taxon>Dothideomycetes</taxon>
        <taxon>Dothideomycetidae</taxon>
        <taxon>Mycosphaerellales</taxon>
        <taxon>Teratosphaeriaceae</taxon>
        <taxon>Recurvomyces</taxon>
    </lineage>
</organism>
<protein>
    <submittedName>
        <fullName evidence="2">Uncharacterized protein</fullName>
    </submittedName>
</protein>